<dbReference type="PANTHER" id="PTHR47837">
    <property type="entry name" value="GTP PYROPHOSPHOKINASE YJBM"/>
    <property type="match status" value="1"/>
</dbReference>
<dbReference type="PANTHER" id="PTHR47837:SF2">
    <property type="entry name" value="GTP PYROPHOSPHOKINASE YWAC"/>
    <property type="match status" value="1"/>
</dbReference>
<dbReference type="RefSeq" id="WP_166234689.1">
    <property type="nucleotide sequence ID" value="NZ_CP049865.1"/>
</dbReference>
<dbReference type="GO" id="GO:0015969">
    <property type="term" value="P:guanosine tetraphosphate metabolic process"/>
    <property type="evidence" value="ECO:0007669"/>
    <property type="project" value="InterPro"/>
</dbReference>
<evidence type="ECO:0000313" key="2">
    <source>
        <dbReference type="EMBL" id="QIK73622.1"/>
    </source>
</evidence>
<proteinExistence type="predicted"/>
<gene>
    <name evidence="2" type="ORF">G7070_16835</name>
</gene>
<dbReference type="Pfam" id="PF04607">
    <property type="entry name" value="RelA_SpoT"/>
    <property type="match status" value="1"/>
</dbReference>
<protein>
    <submittedName>
        <fullName evidence="2">GTP pyrophosphokinase family protein</fullName>
    </submittedName>
</protein>
<dbReference type="AlphaFoldDB" id="A0A6G7Y9X4"/>
<dbReference type="KEGG" id="prv:G7070_16835"/>
<dbReference type="InterPro" id="IPR043519">
    <property type="entry name" value="NT_sf"/>
</dbReference>
<reference evidence="2 3" key="1">
    <citation type="submission" date="2020-03" db="EMBL/GenBank/DDBJ databases">
        <title>Propioniciclava sp. nov., isolated from Hydrophilus acuminatus.</title>
        <authorList>
            <person name="Hyun D.-W."/>
            <person name="Bae J.-W."/>
        </authorList>
    </citation>
    <scope>NUCLEOTIDE SEQUENCE [LARGE SCALE GENOMIC DNA]</scope>
    <source>
        <strain evidence="2 3">HDW11</strain>
    </source>
</reference>
<dbReference type="EMBL" id="CP049865">
    <property type="protein sequence ID" value="QIK73622.1"/>
    <property type="molecule type" value="Genomic_DNA"/>
</dbReference>
<evidence type="ECO:0000259" key="1">
    <source>
        <dbReference type="SMART" id="SM00954"/>
    </source>
</evidence>
<organism evidence="2 3">
    <name type="scientific">Propioniciclava coleopterorum</name>
    <dbReference type="NCBI Taxonomy" id="2714937"/>
    <lineage>
        <taxon>Bacteria</taxon>
        <taxon>Bacillati</taxon>
        <taxon>Actinomycetota</taxon>
        <taxon>Actinomycetes</taxon>
        <taxon>Propionibacteriales</taxon>
        <taxon>Propionibacteriaceae</taxon>
        <taxon>Propioniciclava</taxon>
    </lineage>
</organism>
<dbReference type="InterPro" id="IPR052366">
    <property type="entry name" value="GTP_Pyrophosphokinase"/>
</dbReference>
<keyword evidence="2" id="KW-0418">Kinase</keyword>
<keyword evidence="2" id="KW-0808">Transferase</keyword>
<keyword evidence="3" id="KW-1185">Reference proteome</keyword>
<dbReference type="SUPFAM" id="SSF81301">
    <property type="entry name" value="Nucleotidyltransferase"/>
    <property type="match status" value="1"/>
</dbReference>
<feature type="domain" description="RelA/SpoT" evidence="1">
    <location>
        <begin position="73"/>
        <end position="196"/>
    </location>
</feature>
<accession>A0A6G7Y9X4</accession>
<dbReference type="InterPro" id="IPR007685">
    <property type="entry name" value="RelA_SpoT"/>
</dbReference>
<dbReference type="Gene3D" id="1.10.287.860">
    <property type="entry name" value="Nucleotidyltransferase"/>
    <property type="match status" value="1"/>
</dbReference>
<dbReference type="Proteomes" id="UP000501058">
    <property type="component" value="Chromosome"/>
</dbReference>
<dbReference type="GO" id="GO:0016301">
    <property type="term" value="F:kinase activity"/>
    <property type="evidence" value="ECO:0007669"/>
    <property type="project" value="UniProtKB-KW"/>
</dbReference>
<name>A0A6G7Y9X4_9ACTN</name>
<sequence length="235" mass="26563">MTVPAEVPPVRAEVGLLALLQENGDLLLDEGLSVARELQLYRFALAEMRTKLAVLQDEITLSDDYNPIEHISARIKTPRSIAEKLRRRGHPLTLESMQANLDDLAGMRVICTFVSDVYRLLKVMDRHPDVAILTVKDYIAAPKPNGYRGLHAIVETPVHLAEASHPVRVEIQFRTIAMDFWASLEHKTYYKYDKTVPDALLRELTEAAEHAHELDLRMEAIHRQIRGGDDRAGGQ</sequence>
<dbReference type="SMART" id="SM00954">
    <property type="entry name" value="RelA_SpoT"/>
    <property type="match status" value="1"/>
</dbReference>
<evidence type="ECO:0000313" key="3">
    <source>
        <dbReference type="Proteomes" id="UP000501058"/>
    </source>
</evidence>
<dbReference type="Gene3D" id="3.30.460.10">
    <property type="entry name" value="Beta Polymerase, domain 2"/>
    <property type="match status" value="1"/>
</dbReference>
<dbReference type="CDD" id="cd05399">
    <property type="entry name" value="NT_Rel-Spo_like"/>
    <property type="match status" value="1"/>
</dbReference>